<feature type="domain" description="Flavodoxin-like" evidence="1">
    <location>
        <begin position="33"/>
        <end position="172"/>
    </location>
</feature>
<evidence type="ECO:0000313" key="2">
    <source>
        <dbReference type="EMBL" id="HIR58819.1"/>
    </source>
</evidence>
<proteinExistence type="predicted"/>
<dbReference type="EMBL" id="DVHC01000024">
    <property type="protein sequence ID" value="HIR58819.1"/>
    <property type="molecule type" value="Genomic_DNA"/>
</dbReference>
<comment type="caution">
    <text evidence="2">The sequence shown here is derived from an EMBL/GenBank/DDBJ whole genome shotgun (WGS) entry which is preliminary data.</text>
</comment>
<dbReference type="AlphaFoldDB" id="A0A9D1DU00"/>
<organism evidence="2 3">
    <name type="scientific">Candidatus Onthousia excrementipullorum</name>
    <dbReference type="NCBI Taxonomy" id="2840884"/>
    <lineage>
        <taxon>Bacteria</taxon>
        <taxon>Bacillati</taxon>
        <taxon>Bacillota</taxon>
        <taxon>Bacilli</taxon>
        <taxon>Candidatus Onthousia</taxon>
    </lineage>
</organism>
<gene>
    <name evidence="2" type="ORF">IAB38_02105</name>
</gene>
<dbReference type="GO" id="GO:0010181">
    <property type="term" value="F:FMN binding"/>
    <property type="evidence" value="ECO:0007669"/>
    <property type="project" value="InterPro"/>
</dbReference>
<protein>
    <submittedName>
        <fullName evidence="2">Flavodoxin</fullName>
    </submittedName>
</protein>
<evidence type="ECO:0000259" key="1">
    <source>
        <dbReference type="Pfam" id="PF12682"/>
    </source>
</evidence>
<dbReference type="Gene3D" id="3.40.50.360">
    <property type="match status" value="1"/>
</dbReference>
<reference evidence="2" key="2">
    <citation type="journal article" date="2021" name="PeerJ">
        <title>Extensive microbial diversity within the chicken gut microbiome revealed by metagenomics and culture.</title>
        <authorList>
            <person name="Gilroy R."/>
            <person name="Ravi A."/>
            <person name="Getino M."/>
            <person name="Pursley I."/>
            <person name="Horton D.L."/>
            <person name="Alikhan N.F."/>
            <person name="Baker D."/>
            <person name="Gharbi K."/>
            <person name="Hall N."/>
            <person name="Watson M."/>
            <person name="Adriaenssens E.M."/>
            <person name="Foster-Nyarko E."/>
            <person name="Jarju S."/>
            <person name="Secka A."/>
            <person name="Antonio M."/>
            <person name="Oren A."/>
            <person name="Chaudhuri R.R."/>
            <person name="La Ragione R."/>
            <person name="Hildebrand F."/>
            <person name="Pallen M.J."/>
        </authorList>
    </citation>
    <scope>NUCLEOTIDE SEQUENCE</scope>
    <source>
        <strain evidence="2">CHK184-20233</strain>
    </source>
</reference>
<name>A0A9D1DU00_9FIRM</name>
<dbReference type="Pfam" id="PF12682">
    <property type="entry name" value="Flavodoxin_4"/>
    <property type="match status" value="1"/>
</dbReference>
<dbReference type="InterPro" id="IPR008254">
    <property type="entry name" value="Flavodoxin/NO_synth"/>
</dbReference>
<dbReference type="PANTHER" id="PTHR39201:SF1">
    <property type="entry name" value="FLAVODOXIN-LIKE DOMAIN-CONTAINING PROTEIN"/>
    <property type="match status" value="1"/>
</dbReference>
<dbReference type="Proteomes" id="UP000824232">
    <property type="component" value="Unassembled WGS sequence"/>
</dbReference>
<dbReference type="InterPro" id="IPR029039">
    <property type="entry name" value="Flavoprotein-like_sf"/>
</dbReference>
<reference evidence="2" key="1">
    <citation type="submission" date="2020-10" db="EMBL/GenBank/DDBJ databases">
        <authorList>
            <person name="Gilroy R."/>
        </authorList>
    </citation>
    <scope>NUCLEOTIDE SEQUENCE</scope>
    <source>
        <strain evidence="2">CHK184-20233</strain>
    </source>
</reference>
<evidence type="ECO:0000313" key="3">
    <source>
        <dbReference type="Proteomes" id="UP000824232"/>
    </source>
</evidence>
<accession>A0A9D1DU00</accession>
<dbReference type="GO" id="GO:0016651">
    <property type="term" value="F:oxidoreductase activity, acting on NAD(P)H"/>
    <property type="evidence" value="ECO:0007669"/>
    <property type="project" value="UniProtKB-ARBA"/>
</dbReference>
<dbReference type="PANTHER" id="PTHR39201">
    <property type="entry name" value="EXPORTED PROTEIN-RELATED"/>
    <property type="match status" value="1"/>
</dbReference>
<dbReference type="SUPFAM" id="SSF52218">
    <property type="entry name" value="Flavoproteins"/>
    <property type="match status" value="1"/>
</dbReference>
<sequence length="173" mass="19476">MILNSQENYKDKKSIIIYFSRANENYAVGYIDKGNTEVIAEYIRDLTGAELFKVEPKDKYASDYKTCVREAVERIRSHNAPIVKELPDLSSYEVIYIGSPVYCGKMPEEMVTALKDRDFTGKIIRPFVTHEGSGLANIPKEIKEVCKGATVLDGLEVKGSTVNSAKDRVESWI</sequence>